<dbReference type="InterPro" id="IPR050564">
    <property type="entry name" value="F420-G6PD/mer"/>
</dbReference>
<reference evidence="2" key="1">
    <citation type="submission" date="2018-05" db="EMBL/GenBank/DDBJ databases">
        <authorList>
            <person name="Lanie J.A."/>
            <person name="Ng W.-L."/>
            <person name="Kazmierczak K.M."/>
            <person name="Andrzejewski T.M."/>
            <person name="Davidsen T.M."/>
            <person name="Wayne K.J."/>
            <person name="Tettelin H."/>
            <person name="Glass J.I."/>
            <person name="Rusch D."/>
            <person name="Podicherti R."/>
            <person name="Tsui H.-C.T."/>
            <person name="Winkler M.E."/>
        </authorList>
    </citation>
    <scope>NUCLEOTIDE SEQUENCE</scope>
</reference>
<dbReference type="EMBL" id="UINC01030634">
    <property type="protein sequence ID" value="SVB15337.1"/>
    <property type="molecule type" value="Genomic_DNA"/>
</dbReference>
<dbReference type="PANTHER" id="PTHR43244">
    <property type="match status" value="1"/>
</dbReference>
<sequence length="126" mass="13997">MMLLDIGITTDLSLVPNRVTELANAGFAGVFTAESNRDVFAPLVLAAEHSDLYCYTNIALAFPRSPMLLACTGWDLQNYSQGKMALGLGSQIKPHIEKRYSAIWQNPVTQMREVIESIKAIFECWS</sequence>
<dbReference type="AlphaFoldDB" id="A0A382BQB2"/>
<proteinExistence type="predicted"/>
<organism evidence="2">
    <name type="scientific">marine metagenome</name>
    <dbReference type="NCBI Taxonomy" id="408172"/>
    <lineage>
        <taxon>unclassified sequences</taxon>
        <taxon>metagenomes</taxon>
        <taxon>ecological metagenomes</taxon>
    </lineage>
</organism>
<name>A0A382BQB2_9ZZZZ</name>
<accession>A0A382BQB2</accession>
<dbReference type="InterPro" id="IPR036661">
    <property type="entry name" value="Luciferase-like_sf"/>
</dbReference>
<evidence type="ECO:0000259" key="1">
    <source>
        <dbReference type="Pfam" id="PF00296"/>
    </source>
</evidence>
<dbReference type="GO" id="GO:0016705">
    <property type="term" value="F:oxidoreductase activity, acting on paired donors, with incorporation or reduction of molecular oxygen"/>
    <property type="evidence" value="ECO:0007669"/>
    <property type="project" value="InterPro"/>
</dbReference>
<dbReference type="InterPro" id="IPR011251">
    <property type="entry name" value="Luciferase-like_dom"/>
</dbReference>
<feature type="domain" description="Luciferase-like" evidence="1">
    <location>
        <begin position="17"/>
        <end position="122"/>
    </location>
</feature>
<evidence type="ECO:0000313" key="2">
    <source>
        <dbReference type="EMBL" id="SVB15337.1"/>
    </source>
</evidence>
<protein>
    <recommendedName>
        <fullName evidence="1">Luciferase-like domain-containing protein</fullName>
    </recommendedName>
</protein>
<dbReference type="SUPFAM" id="SSF51679">
    <property type="entry name" value="Bacterial luciferase-like"/>
    <property type="match status" value="1"/>
</dbReference>
<gene>
    <name evidence="2" type="ORF">METZ01_LOCUS168191</name>
</gene>
<feature type="non-terminal residue" evidence="2">
    <location>
        <position position="126"/>
    </location>
</feature>
<dbReference type="Pfam" id="PF00296">
    <property type="entry name" value="Bac_luciferase"/>
    <property type="match status" value="1"/>
</dbReference>
<dbReference type="PANTHER" id="PTHR43244:SF2">
    <property type="entry name" value="CONSERVED HYPOTHETICAL ALANINE AND PROLINE-RICH PROTEIN"/>
    <property type="match status" value="1"/>
</dbReference>
<dbReference type="Gene3D" id="3.20.20.30">
    <property type="entry name" value="Luciferase-like domain"/>
    <property type="match status" value="1"/>
</dbReference>